<dbReference type="Proteomes" id="UP000824633">
    <property type="component" value="Chromosome"/>
</dbReference>
<accession>A0ABM7TBP1</accession>
<gene>
    <name evidence="1" type="ORF">psyc5s11_52250</name>
</gene>
<keyword evidence="2" id="KW-1185">Reference proteome</keyword>
<dbReference type="EMBL" id="AP024849">
    <property type="protein sequence ID" value="BCZ49158.1"/>
    <property type="molecule type" value="Genomic_DNA"/>
</dbReference>
<name>A0ABM7TBP1_9CLOT</name>
<sequence length="66" mass="7705">MYNLFEKNTNKVIKAISELFITKTNTIHNNVDELHKLDIFLKATDILKNVNMSYNIINVRGLLIKQ</sequence>
<organism evidence="1 2">
    <name type="scientific">Clostridium gelidum</name>
    <dbReference type="NCBI Taxonomy" id="704125"/>
    <lineage>
        <taxon>Bacteria</taxon>
        <taxon>Bacillati</taxon>
        <taxon>Bacillota</taxon>
        <taxon>Clostridia</taxon>
        <taxon>Eubacteriales</taxon>
        <taxon>Clostridiaceae</taxon>
        <taxon>Clostridium</taxon>
    </lineage>
</organism>
<evidence type="ECO:0000313" key="2">
    <source>
        <dbReference type="Proteomes" id="UP000824633"/>
    </source>
</evidence>
<protein>
    <submittedName>
        <fullName evidence="1">Uncharacterized protein</fullName>
    </submittedName>
</protein>
<reference evidence="2" key="1">
    <citation type="submission" date="2021-07" db="EMBL/GenBank/DDBJ databases">
        <title>Complete genome sequencing of a Clostridium isolate.</title>
        <authorList>
            <person name="Ueki A."/>
            <person name="Tonouchi A."/>
        </authorList>
    </citation>
    <scope>NUCLEOTIDE SEQUENCE [LARGE SCALE GENOMIC DNA]</scope>
    <source>
        <strain evidence="2">C5S11</strain>
    </source>
</reference>
<proteinExistence type="predicted"/>
<evidence type="ECO:0000313" key="1">
    <source>
        <dbReference type="EMBL" id="BCZ49158.1"/>
    </source>
</evidence>